<evidence type="ECO:0000259" key="1">
    <source>
        <dbReference type="Pfam" id="PF03190"/>
    </source>
</evidence>
<protein>
    <recommendedName>
        <fullName evidence="1">Spermatogenesis-associated protein 20-like TRX domain-containing protein</fullName>
    </recommendedName>
</protein>
<dbReference type="KEGG" id="cat:CA2559_01090"/>
<dbReference type="Proteomes" id="UP000002297">
    <property type="component" value="Chromosome"/>
</dbReference>
<dbReference type="HOGENOM" id="CLU_014051_4_1_10"/>
<dbReference type="GeneID" id="89452022"/>
<name>A3U4Z0_CROAH</name>
<dbReference type="Gene3D" id="1.50.10.20">
    <property type="match status" value="1"/>
</dbReference>
<dbReference type="InterPro" id="IPR012341">
    <property type="entry name" value="6hp_glycosidase-like_sf"/>
</dbReference>
<dbReference type="InterPro" id="IPR008928">
    <property type="entry name" value="6-hairpin_glycosidase_sf"/>
</dbReference>
<gene>
    <name evidence="2" type="ordered locus">CA2559_01090</name>
</gene>
<accession>A3U4Z0</accession>
<organism evidence="2 3">
    <name type="scientific">Croceibacter atlanticus (strain ATCC BAA-628 / JCM 21780 / CIP 108009 / IAM 15332 / KCTC 12090 / HTCC2559)</name>
    <dbReference type="NCBI Taxonomy" id="216432"/>
    <lineage>
        <taxon>Bacteria</taxon>
        <taxon>Pseudomonadati</taxon>
        <taxon>Bacteroidota</taxon>
        <taxon>Flavobacteriia</taxon>
        <taxon>Flavobacteriales</taxon>
        <taxon>Flavobacteriaceae</taxon>
        <taxon>Croceibacter</taxon>
    </lineage>
</organism>
<dbReference type="GO" id="GO:0005975">
    <property type="term" value="P:carbohydrate metabolic process"/>
    <property type="evidence" value="ECO:0007669"/>
    <property type="project" value="InterPro"/>
</dbReference>
<dbReference type="AlphaFoldDB" id="A3U4Z0"/>
<dbReference type="eggNOG" id="COG1331">
    <property type="taxonomic scope" value="Bacteria"/>
</dbReference>
<dbReference type="InterPro" id="IPR036249">
    <property type="entry name" value="Thioredoxin-like_sf"/>
</dbReference>
<dbReference type="PIRSF" id="PIRSF006402">
    <property type="entry name" value="UCP006402_thioredoxin"/>
    <property type="match status" value="1"/>
</dbReference>
<dbReference type="PANTHER" id="PTHR42899:SF1">
    <property type="entry name" value="SPERMATOGENESIS-ASSOCIATED PROTEIN 20"/>
    <property type="match status" value="1"/>
</dbReference>
<dbReference type="PANTHER" id="PTHR42899">
    <property type="entry name" value="SPERMATOGENESIS-ASSOCIATED PROTEIN 20"/>
    <property type="match status" value="1"/>
</dbReference>
<dbReference type="EMBL" id="CP002046">
    <property type="protein sequence ID" value="EAP87307.1"/>
    <property type="molecule type" value="Genomic_DNA"/>
</dbReference>
<proteinExistence type="predicted"/>
<dbReference type="OrthoDB" id="9762614at2"/>
<dbReference type="Pfam" id="PF03190">
    <property type="entry name" value="Thioredox_DsbH"/>
    <property type="match status" value="1"/>
</dbReference>
<feature type="domain" description="Spermatogenesis-associated protein 20-like TRX" evidence="1">
    <location>
        <begin position="9"/>
        <end position="161"/>
    </location>
</feature>
<dbReference type="InterPro" id="IPR004879">
    <property type="entry name" value="Ssp411-like_TRX"/>
</dbReference>
<evidence type="ECO:0000313" key="3">
    <source>
        <dbReference type="Proteomes" id="UP000002297"/>
    </source>
</evidence>
<evidence type="ECO:0000313" key="2">
    <source>
        <dbReference type="EMBL" id="EAP87307.1"/>
    </source>
</evidence>
<dbReference type="RefSeq" id="WP_013185987.1">
    <property type="nucleotide sequence ID" value="NC_014230.1"/>
</dbReference>
<dbReference type="InterPro" id="IPR024705">
    <property type="entry name" value="Ssp411"/>
</dbReference>
<dbReference type="CDD" id="cd02955">
    <property type="entry name" value="SSP411"/>
    <property type="match status" value="1"/>
</dbReference>
<dbReference type="Gene3D" id="3.40.30.10">
    <property type="entry name" value="Glutaredoxin"/>
    <property type="match status" value="1"/>
</dbReference>
<dbReference type="Gene3D" id="1.50.10.10">
    <property type="match status" value="1"/>
</dbReference>
<dbReference type="STRING" id="216432.CA2559_01090"/>
<keyword evidence="3" id="KW-1185">Reference proteome</keyword>
<dbReference type="SUPFAM" id="SSF48208">
    <property type="entry name" value="Six-hairpin glycosidases"/>
    <property type="match status" value="1"/>
</dbReference>
<reference evidence="2 3" key="1">
    <citation type="journal article" date="2010" name="J. Bacteriol.">
        <title>The complete genome sequence of Croceibacter atlanticus HTCC2559T.</title>
        <authorList>
            <person name="Oh H.M."/>
            <person name="Kang I."/>
            <person name="Ferriera S."/>
            <person name="Giovannoni S.J."/>
            <person name="Cho J.C."/>
        </authorList>
    </citation>
    <scope>NUCLEOTIDE SEQUENCE [LARGE SCALE GENOMIC DNA]</scope>
    <source>
        <strain evidence="3">ATCC BAA-628 / HTCC2559 / KCTC 12090</strain>
    </source>
</reference>
<dbReference type="SUPFAM" id="SSF52833">
    <property type="entry name" value="Thioredoxin-like"/>
    <property type="match status" value="1"/>
</dbReference>
<sequence>MSSKINTNNLLSKETSPYLLQHANNPVNWVGWSSKVLNKAKEDNKLILISIGYAACHWCHVMEHESFEDISIAEVMNANFINIKVDREERPDVDQVYMKALQLMTGQGGWPLNIVALPDGRPIWGATYLPKKQWKGSLHQLADLYRSNSEHMITYAEKLSKGMAQVSLVTKTDSNTDISKAFLKDSLQTWSNQFDYTYGGTQRSPKFMMPNNYQFLLRYAHQTKDKSLLDYVILTLNKISYGGVYDHIGGGFSRYAVDSKWHVPHFEKMLYDNAQLVSLYSKAYTLTKDPWYKTVVTNTLNFIETELTRDNGSFYSSLDADSLNTEGKLEEGAFYVWTKAELKSLLNEDYPLFEAYYNINEYGHWEHNNYVLIRTKSNSEIANDFSIPISTLDKKLTSWKALLNNNRQKRAQPRLDDKSLTSWNALMINGYIDAYKAFQINDYLEIALKASNFILDKMLQKDGSLTHSYNKNEAKINGYLEDYAFTIEAFISLFEVTFNSKWLSKAEELTTYALKHFYDEEQHIFYFNSNLDDALVTRPIEQQDNVIPASNSTMAKNLFKLSHLLGIKSYKEIAEQQLKTVLQDAKTYASGYSNWLDVIMNFSFPYHEIVITGKNASNYVKDLNLNYIPNSITAATEKENNDLLIFKNRYVDEQTLIYVCKDNTCNVPTDKVSSAVKQCLE</sequence>